<dbReference type="EMBL" id="CP121689">
    <property type="protein sequence ID" value="WZL76808.1"/>
    <property type="molecule type" value="Genomic_DNA"/>
</dbReference>
<dbReference type="PANTHER" id="PTHR43668">
    <property type="entry name" value="ALLANTOINASE"/>
    <property type="match status" value="1"/>
</dbReference>
<dbReference type="GO" id="GO:0004151">
    <property type="term" value="F:dihydroorotase activity"/>
    <property type="evidence" value="ECO:0007669"/>
    <property type="project" value="UniProtKB-EC"/>
</dbReference>
<feature type="binding site" evidence="6">
    <location>
        <position position="96"/>
    </location>
    <ligand>
        <name>substrate</name>
    </ligand>
</feature>
<feature type="domain" description="Dihydroorotase catalytic" evidence="7">
    <location>
        <begin position="52"/>
        <end position="237"/>
    </location>
</feature>
<dbReference type="InterPro" id="IPR032466">
    <property type="entry name" value="Metal_Hydrolase"/>
</dbReference>
<comment type="similarity">
    <text evidence="2 6">Belongs to the metallo-dependent hydrolases superfamily. DHOase family. Class I DHOase subfamily.</text>
</comment>
<keyword evidence="3 6" id="KW-0479">Metal-binding</keyword>
<dbReference type="SUPFAM" id="SSF51338">
    <property type="entry name" value="Composite domain of metallo-dependent hydrolases"/>
    <property type="match status" value="1"/>
</dbReference>
<dbReference type="Proteomes" id="UP001461341">
    <property type="component" value="Chromosome"/>
</dbReference>
<feature type="binding site" evidence="6">
    <location>
        <begin position="63"/>
        <end position="65"/>
    </location>
    <ligand>
        <name>substrate</name>
    </ligand>
</feature>
<keyword evidence="9" id="KW-1185">Reference proteome</keyword>
<keyword evidence="4 6" id="KW-0378">Hydrolase</keyword>
<evidence type="ECO:0000256" key="6">
    <source>
        <dbReference type="HAMAP-Rule" id="MF_00220"/>
    </source>
</evidence>
<feature type="binding site" evidence="6">
    <location>
        <begin position="324"/>
        <end position="325"/>
    </location>
    <ligand>
        <name>substrate</name>
    </ligand>
</feature>
<evidence type="ECO:0000313" key="9">
    <source>
        <dbReference type="Proteomes" id="UP001461341"/>
    </source>
</evidence>
<proteinExistence type="inferred from homology"/>
<dbReference type="Gene3D" id="3.20.20.140">
    <property type="entry name" value="Metal-dependent hydrolases"/>
    <property type="match status" value="1"/>
</dbReference>
<dbReference type="HAMAP" id="MF_00220_B">
    <property type="entry name" value="PyrC_classI_B"/>
    <property type="match status" value="1"/>
</dbReference>
<feature type="binding site" evidence="6">
    <location>
        <position position="306"/>
    </location>
    <ligand>
        <name>Zn(2+)</name>
        <dbReference type="ChEBI" id="CHEBI:29105"/>
        <label>1</label>
    </ligand>
</feature>
<reference evidence="8 9" key="1">
    <citation type="submission" date="2023-03" db="EMBL/GenBank/DDBJ databases">
        <title>Novel Species.</title>
        <authorList>
            <person name="Ma S."/>
        </authorList>
    </citation>
    <scope>NUCLEOTIDE SEQUENCE [LARGE SCALE GENOMIC DNA]</scope>
    <source>
        <strain evidence="8 9">B11</strain>
    </source>
</reference>
<evidence type="ECO:0000256" key="2">
    <source>
        <dbReference type="ARBA" id="ARBA00010286"/>
    </source>
</evidence>
<accession>A0ABZ2YCT0</accession>
<dbReference type="InterPro" id="IPR004722">
    <property type="entry name" value="DHOase"/>
</dbReference>
<feature type="active site" evidence="6">
    <location>
        <position position="306"/>
    </location>
</feature>
<protein>
    <recommendedName>
        <fullName evidence="6">Dihydroorotase</fullName>
        <shortName evidence="6">DHOase</shortName>
        <ecNumber evidence="6">3.5.2.3</ecNumber>
    </recommendedName>
</protein>
<evidence type="ECO:0000313" key="8">
    <source>
        <dbReference type="EMBL" id="WZL76808.1"/>
    </source>
</evidence>
<feature type="binding site" evidence="6">
    <location>
        <position position="234"/>
    </location>
    <ligand>
        <name>Zn(2+)</name>
        <dbReference type="ChEBI" id="CHEBI:29105"/>
        <label>2</label>
    </ligand>
</feature>
<dbReference type="CDD" id="cd01317">
    <property type="entry name" value="DHOase_IIa"/>
    <property type="match status" value="1"/>
</dbReference>
<feature type="binding site" evidence="6">
    <location>
        <position position="154"/>
    </location>
    <ligand>
        <name>Zn(2+)</name>
        <dbReference type="ChEBI" id="CHEBI:29105"/>
        <label>1</label>
    </ligand>
</feature>
<dbReference type="PANTHER" id="PTHR43668:SF2">
    <property type="entry name" value="ALLANTOINASE"/>
    <property type="match status" value="1"/>
</dbReference>
<feature type="binding site" evidence="6">
    <location>
        <position position="63"/>
    </location>
    <ligand>
        <name>Zn(2+)</name>
        <dbReference type="ChEBI" id="CHEBI:29105"/>
        <label>1</label>
    </ligand>
</feature>
<feature type="binding site" evidence="6">
    <location>
        <position position="181"/>
    </location>
    <ligand>
        <name>Zn(2+)</name>
        <dbReference type="ChEBI" id="CHEBI:29105"/>
        <label>2</label>
    </ligand>
</feature>
<comment type="catalytic activity">
    <reaction evidence="6">
        <text>(S)-dihydroorotate + H2O = N-carbamoyl-L-aspartate + H(+)</text>
        <dbReference type="Rhea" id="RHEA:24296"/>
        <dbReference type="ChEBI" id="CHEBI:15377"/>
        <dbReference type="ChEBI" id="CHEBI:15378"/>
        <dbReference type="ChEBI" id="CHEBI:30864"/>
        <dbReference type="ChEBI" id="CHEBI:32814"/>
        <dbReference type="EC" id="3.5.2.3"/>
    </reaction>
</comment>
<sequence>MKRILIKRGTLVLVDKGVLADRDLLIEGNRIVRIDRGIQDPQAYVIDASGFLVGPGLVNMHVHFRELENSAGGDGLLAEMRAALKGGFTTIVVMPNTNPPLDEPLVVRYLGYRCREIGLVNVYPAGAITRGLEGQKMSEIGLLKQAGAVAFSDDGKSVMDSHLLYLALMYAKYFDVPFILHEEDISVSGEGQIHEGAVAFRRGLKGIPRVAEDSLIARDLVIGYYTGARVHFTHVSTYFAVELLRWFRDKALISADVTPHHLLLTEEAVDREGVFAKVKPPLREKRDVEALKEGIRDGVITVLASDHAPHKGKSKEMVFSEAAFGISNLEIAFPLYVKALVDEGVLDWVGLWKRMSLNPMQVLGMPEKGFLAEGAEADVTVVDPETEWEVNIENFESQGRNCPFNGWSLRGWPVYTIVGGKILMRERSILEP</sequence>
<evidence type="ECO:0000256" key="4">
    <source>
        <dbReference type="ARBA" id="ARBA00022801"/>
    </source>
</evidence>
<name>A0ABZ2YCT0_9BACT</name>
<comment type="function">
    <text evidence="1 6">Catalyzes the reversible cyclization of carbamoyl aspartate to dihydroorotate.</text>
</comment>
<dbReference type="InterPro" id="IPR011059">
    <property type="entry name" value="Metal-dep_hydrolase_composite"/>
</dbReference>
<comment type="caution">
    <text evidence="6">Lacks conserved residue(s) required for the propagation of feature annotation.</text>
</comment>
<evidence type="ECO:0000256" key="5">
    <source>
        <dbReference type="ARBA" id="ARBA00022975"/>
    </source>
</evidence>
<comment type="cofactor">
    <cofactor evidence="6">
        <name>Zn(2+)</name>
        <dbReference type="ChEBI" id="CHEBI:29105"/>
    </cofactor>
    <text evidence="6">Binds 2 Zn(2+) ions per subunit.</text>
</comment>
<keyword evidence="5 6" id="KW-0665">Pyrimidine biosynthesis</keyword>
<dbReference type="RefSeq" id="WP_369018972.1">
    <property type="nucleotide sequence ID" value="NZ_CP121689.1"/>
</dbReference>
<gene>
    <name evidence="6" type="primary">pyrC</name>
    <name evidence="8" type="ORF">QBE54_03515</name>
</gene>
<comment type="pathway">
    <text evidence="6">Pyrimidine metabolism; UMP biosynthesis via de novo pathway; (S)-dihydroorotate from bicarbonate: step 3/3.</text>
</comment>
<evidence type="ECO:0000256" key="1">
    <source>
        <dbReference type="ARBA" id="ARBA00002368"/>
    </source>
</evidence>
<feature type="binding site" evidence="6">
    <location>
        <position position="61"/>
    </location>
    <ligand>
        <name>Zn(2+)</name>
        <dbReference type="ChEBI" id="CHEBI:29105"/>
        <label>1</label>
    </ligand>
</feature>
<dbReference type="InterPro" id="IPR002195">
    <property type="entry name" value="Dihydroorotase_CS"/>
</dbReference>
<dbReference type="EC" id="3.5.2.3" evidence="6"/>
<dbReference type="NCBIfam" id="TIGR00857">
    <property type="entry name" value="pyrC_multi"/>
    <property type="match status" value="1"/>
</dbReference>
<feature type="binding site" evidence="6">
    <location>
        <position position="154"/>
    </location>
    <ligand>
        <name>Zn(2+)</name>
        <dbReference type="ChEBI" id="CHEBI:29105"/>
        <label>2</label>
    </ligand>
</feature>
<keyword evidence="6" id="KW-0862">Zinc</keyword>
<feature type="binding site" evidence="6">
    <location>
        <position position="310"/>
    </location>
    <ligand>
        <name>substrate</name>
    </ligand>
</feature>
<dbReference type="Pfam" id="PF12890">
    <property type="entry name" value="DHOase"/>
    <property type="match status" value="1"/>
</dbReference>
<dbReference type="InterPro" id="IPR050138">
    <property type="entry name" value="DHOase/Allantoinase_Hydrolase"/>
</dbReference>
<dbReference type="SUPFAM" id="SSF51556">
    <property type="entry name" value="Metallo-dependent hydrolases"/>
    <property type="match status" value="1"/>
</dbReference>
<evidence type="ECO:0000259" key="7">
    <source>
        <dbReference type="Pfam" id="PF12890"/>
    </source>
</evidence>
<dbReference type="PROSITE" id="PS00483">
    <property type="entry name" value="DIHYDROOROTASE_2"/>
    <property type="match status" value="1"/>
</dbReference>
<dbReference type="Gene3D" id="2.30.40.10">
    <property type="entry name" value="Urease, subunit C, domain 1"/>
    <property type="match status" value="1"/>
</dbReference>
<dbReference type="InterPro" id="IPR024403">
    <property type="entry name" value="DHOase_cat"/>
</dbReference>
<evidence type="ECO:0000256" key="3">
    <source>
        <dbReference type="ARBA" id="ARBA00022723"/>
    </source>
</evidence>
<organism evidence="8 9">
    <name type="scientific">Thermatribacter velox</name>
    <dbReference type="NCBI Taxonomy" id="3039681"/>
    <lineage>
        <taxon>Bacteria</taxon>
        <taxon>Pseudomonadati</taxon>
        <taxon>Atribacterota</taxon>
        <taxon>Atribacteria</taxon>
        <taxon>Atribacterales</taxon>
        <taxon>Thermatribacteraceae</taxon>
        <taxon>Thermatribacter</taxon>
    </lineage>
</organism>